<accession>A0ABS6T8S2</accession>
<name>A0ABS6T8S2_9ENTE</name>
<protein>
    <submittedName>
        <fullName evidence="3">DUF5590 domain-containing protein</fullName>
    </submittedName>
</protein>
<keyword evidence="1" id="KW-0812">Transmembrane</keyword>
<keyword evidence="1" id="KW-0472">Membrane</keyword>
<comment type="caution">
    <text evidence="3">The sequence shown here is derived from an EMBL/GenBank/DDBJ whole genome shotgun (WGS) entry which is preliminary data.</text>
</comment>
<dbReference type="InterPro" id="IPR041401">
    <property type="entry name" value="TseB-like_dom"/>
</dbReference>
<evidence type="ECO:0000313" key="4">
    <source>
        <dbReference type="Proteomes" id="UP000774130"/>
    </source>
</evidence>
<feature type="transmembrane region" description="Helical" evidence="1">
    <location>
        <begin position="12"/>
        <end position="34"/>
    </location>
</feature>
<dbReference type="EMBL" id="JAHUZB010000001">
    <property type="protein sequence ID" value="MBV7389299.1"/>
    <property type="molecule type" value="Genomic_DNA"/>
</dbReference>
<evidence type="ECO:0000313" key="3">
    <source>
        <dbReference type="EMBL" id="MBV7389299.1"/>
    </source>
</evidence>
<evidence type="ECO:0000256" key="1">
    <source>
        <dbReference type="SAM" id="Phobius"/>
    </source>
</evidence>
<keyword evidence="4" id="KW-1185">Reference proteome</keyword>
<reference evidence="3 4" key="1">
    <citation type="submission" date="2021-06" db="EMBL/GenBank/DDBJ databases">
        <title>Enterococcus alishanensis sp. nov., a novel lactic acid bacterium isolated from fresh coffee beans.</title>
        <authorList>
            <person name="Chen Y.-S."/>
        </authorList>
    </citation>
    <scope>NUCLEOTIDE SEQUENCE [LARGE SCALE GENOMIC DNA]</scope>
    <source>
        <strain evidence="3 4">ALS3</strain>
    </source>
</reference>
<dbReference type="RefSeq" id="WP_218324364.1">
    <property type="nucleotide sequence ID" value="NZ_JAHUZB010000001.1"/>
</dbReference>
<keyword evidence="1" id="KW-1133">Transmembrane helix</keyword>
<evidence type="ECO:0000259" key="2">
    <source>
        <dbReference type="Pfam" id="PF17881"/>
    </source>
</evidence>
<dbReference type="Pfam" id="PF17881">
    <property type="entry name" value="TseB"/>
    <property type="match status" value="1"/>
</dbReference>
<sequence>MSKRKTIGEKINLWLIAAIIVLLTIVVTVTIIFIRSNRPLHQAREETIQVARRYGDLDTVDKFYWFNRKKTYFTVTGEDTSGKKIVVIVPQKGNKIRVLDQSDGLTEAAAKKQISTDYPDVTVEKAELGIYQKQTVWEVSAKNSEGNYNYYLIAFADGKKVKTLNNI</sequence>
<organism evidence="3 4">
    <name type="scientific">Enterococcus alishanensis</name>
    <dbReference type="NCBI Taxonomy" id="1303817"/>
    <lineage>
        <taxon>Bacteria</taxon>
        <taxon>Bacillati</taxon>
        <taxon>Bacillota</taxon>
        <taxon>Bacilli</taxon>
        <taxon>Lactobacillales</taxon>
        <taxon>Enterococcaceae</taxon>
        <taxon>Enterococcus</taxon>
    </lineage>
</organism>
<proteinExistence type="predicted"/>
<dbReference type="Proteomes" id="UP000774130">
    <property type="component" value="Unassembled WGS sequence"/>
</dbReference>
<gene>
    <name evidence="3" type="ORF">KUA55_01290</name>
</gene>
<feature type="domain" description="Cell wall elongation regulator TseB-like" evidence="2">
    <location>
        <begin position="46"/>
        <end position="90"/>
    </location>
</feature>